<dbReference type="Pfam" id="PF17106">
    <property type="entry name" value="NACHT_sigma"/>
    <property type="match status" value="1"/>
</dbReference>
<dbReference type="Proteomes" id="UP000481858">
    <property type="component" value="Unassembled WGS sequence"/>
</dbReference>
<accession>A0A7C8MMC2</accession>
<evidence type="ECO:0000313" key="3">
    <source>
        <dbReference type="Proteomes" id="UP000481858"/>
    </source>
</evidence>
<dbReference type="OrthoDB" id="4775427at2759"/>
<gene>
    <name evidence="2" type="ORF">GQX73_g10564</name>
</gene>
<sequence>MPGSATCNGTTKEGNICRNYAKNGHSFCRHHPGQLKPIRDHITDSSNTNAENPGVTIQSNDQSHLYYNAQSGTQSNNLGSGNQFHGAKFESAVNFYQNRNENCGNHYNTNNVHNTTTISGQNVPETREEYRTCVSNHTINNPHGFEFDHKERTKEVAGLLSNDVDNNFALGRELAQKVIKLDMFDSKILCGQCP</sequence>
<dbReference type="InParanoid" id="A0A7C8MMC2"/>
<feature type="domain" description="NACHT-NTPase sigma" evidence="1">
    <location>
        <begin position="67"/>
        <end position="96"/>
    </location>
</feature>
<keyword evidence="3" id="KW-1185">Reference proteome</keyword>
<proteinExistence type="predicted"/>
<dbReference type="AlphaFoldDB" id="A0A7C8MMC2"/>
<protein>
    <recommendedName>
        <fullName evidence="1">NACHT-NTPase sigma domain-containing protein</fullName>
    </recommendedName>
</protein>
<reference evidence="2 3" key="1">
    <citation type="submission" date="2019-12" db="EMBL/GenBank/DDBJ databases">
        <title>Draft genome sequence of the ascomycete Xylaria multiplex DSM 110363.</title>
        <authorList>
            <person name="Buettner E."/>
            <person name="Kellner H."/>
        </authorList>
    </citation>
    <scope>NUCLEOTIDE SEQUENCE [LARGE SCALE GENOMIC DNA]</scope>
    <source>
        <strain evidence="2 3">DSM 110363</strain>
    </source>
</reference>
<dbReference type="InterPro" id="IPR031353">
    <property type="entry name" value="NACHT_sigma"/>
</dbReference>
<comment type="caution">
    <text evidence="2">The sequence shown here is derived from an EMBL/GenBank/DDBJ whole genome shotgun (WGS) entry which is preliminary data.</text>
</comment>
<organism evidence="2 3">
    <name type="scientific">Xylaria multiplex</name>
    <dbReference type="NCBI Taxonomy" id="323545"/>
    <lineage>
        <taxon>Eukaryota</taxon>
        <taxon>Fungi</taxon>
        <taxon>Dikarya</taxon>
        <taxon>Ascomycota</taxon>
        <taxon>Pezizomycotina</taxon>
        <taxon>Sordariomycetes</taxon>
        <taxon>Xylariomycetidae</taxon>
        <taxon>Xylariales</taxon>
        <taxon>Xylariaceae</taxon>
        <taxon>Xylaria</taxon>
    </lineage>
</organism>
<name>A0A7C8MMC2_9PEZI</name>
<evidence type="ECO:0000313" key="2">
    <source>
        <dbReference type="EMBL" id="KAF2963015.1"/>
    </source>
</evidence>
<dbReference type="EMBL" id="WUBL01000242">
    <property type="protein sequence ID" value="KAF2963015.1"/>
    <property type="molecule type" value="Genomic_DNA"/>
</dbReference>
<evidence type="ECO:0000259" key="1">
    <source>
        <dbReference type="Pfam" id="PF17106"/>
    </source>
</evidence>